<gene>
    <name evidence="1" type="ORF">Acr_00g0004860</name>
</gene>
<sequence length="51" mass="6095">MRAYGWFHFMKAMRDGEERASIGLLPPNWQVTDPIYMRMYVCNYSDVDKGF</sequence>
<dbReference type="AlphaFoldDB" id="A0A7J0D7J8"/>
<organism evidence="1 2">
    <name type="scientific">Actinidia rufa</name>
    <dbReference type="NCBI Taxonomy" id="165716"/>
    <lineage>
        <taxon>Eukaryota</taxon>
        <taxon>Viridiplantae</taxon>
        <taxon>Streptophyta</taxon>
        <taxon>Embryophyta</taxon>
        <taxon>Tracheophyta</taxon>
        <taxon>Spermatophyta</taxon>
        <taxon>Magnoliopsida</taxon>
        <taxon>eudicotyledons</taxon>
        <taxon>Gunneridae</taxon>
        <taxon>Pentapetalae</taxon>
        <taxon>asterids</taxon>
        <taxon>Ericales</taxon>
        <taxon>Actinidiaceae</taxon>
        <taxon>Actinidia</taxon>
    </lineage>
</organism>
<keyword evidence="2" id="KW-1185">Reference proteome</keyword>
<accession>A0A7J0D7J8</accession>
<name>A0A7J0D7J8_9ERIC</name>
<evidence type="ECO:0000313" key="2">
    <source>
        <dbReference type="Proteomes" id="UP000585474"/>
    </source>
</evidence>
<dbReference type="Proteomes" id="UP000585474">
    <property type="component" value="Unassembled WGS sequence"/>
</dbReference>
<reference evidence="2" key="1">
    <citation type="submission" date="2019-07" db="EMBL/GenBank/DDBJ databases">
        <title>De Novo Assembly of kiwifruit Actinidia rufa.</title>
        <authorList>
            <person name="Sugita-Konishi S."/>
            <person name="Sato K."/>
            <person name="Mori E."/>
            <person name="Abe Y."/>
            <person name="Kisaki G."/>
            <person name="Hamano K."/>
            <person name="Suezawa K."/>
            <person name="Otani M."/>
            <person name="Fukuda T."/>
            <person name="Manabe T."/>
            <person name="Gomi K."/>
            <person name="Tabuchi M."/>
            <person name="Akimitsu K."/>
            <person name="Kataoka I."/>
        </authorList>
    </citation>
    <scope>NUCLEOTIDE SEQUENCE [LARGE SCALE GENOMIC DNA]</scope>
    <source>
        <strain evidence="2">cv. Fuchu</strain>
    </source>
</reference>
<comment type="caution">
    <text evidence="1">The sequence shown here is derived from an EMBL/GenBank/DDBJ whole genome shotgun (WGS) entry which is preliminary data.</text>
</comment>
<proteinExistence type="predicted"/>
<protein>
    <submittedName>
        <fullName evidence="1">Uncharacterized protein</fullName>
    </submittedName>
</protein>
<dbReference type="EMBL" id="BJWL01000064">
    <property type="protein sequence ID" value="GFS28981.1"/>
    <property type="molecule type" value="Genomic_DNA"/>
</dbReference>
<evidence type="ECO:0000313" key="1">
    <source>
        <dbReference type="EMBL" id="GFS28981.1"/>
    </source>
</evidence>